<dbReference type="EC" id="3.6.3.34" evidence="6"/>
<dbReference type="SMART" id="SM00382">
    <property type="entry name" value="AAA"/>
    <property type="match status" value="1"/>
</dbReference>
<dbReference type="PROSITE" id="PS00211">
    <property type="entry name" value="ABC_TRANSPORTER_1"/>
    <property type="match status" value="1"/>
</dbReference>
<name>A0A1D8ASE7_9BACT</name>
<dbReference type="PATRIC" id="fig|1838286.3.peg.886"/>
<keyword evidence="4 6" id="KW-0067">ATP-binding</keyword>
<dbReference type="PANTHER" id="PTHR42734">
    <property type="entry name" value="METAL TRANSPORT SYSTEM ATP-BINDING PROTEIN TM_0124-RELATED"/>
    <property type="match status" value="1"/>
</dbReference>
<dbReference type="InterPro" id="IPR027417">
    <property type="entry name" value="P-loop_NTPase"/>
</dbReference>
<keyword evidence="6" id="KW-0378">Hydrolase</keyword>
<comment type="similarity">
    <text evidence="1">Belongs to the ABC transporter superfamily.</text>
</comment>
<dbReference type="InterPro" id="IPR050153">
    <property type="entry name" value="Metal_Ion_Import_ABC"/>
</dbReference>
<accession>A0A1D8ASE7</accession>
<dbReference type="InterPro" id="IPR017871">
    <property type="entry name" value="ABC_transporter-like_CS"/>
</dbReference>
<keyword evidence="3" id="KW-0547">Nucleotide-binding</keyword>
<evidence type="ECO:0000256" key="1">
    <source>
        <dbReference type="ARBA" id="ARBA00005417"/>
    </source>
</evidence>
<dbReference type="PANTHER" id="PTHR42734:SF5">
    <property type="entry name" value="IRON TRANSPORT SYSTEM ATP-BINDING PROTEIN HI_0361-RELATED"/>
    <property type="match status" value="1"/>
</dbReference>
<gene>
    <name evidence="6" type="primary">fhuC_1</name>
    <name evidence="6" type="ORF">Verru16b_00882</name>
</gene>
<keyword evidence="7" id="KW-1185">Reference proteome</keyword>
<dbReference type="Pfam" id="PF00005">
    <property type="entry name" value="ABC_tran"/>
    <property type="match status" value="1"/>
</dbReference>
<sequence>MESSHDIFRLHEITVHYGARCALERVTAQIPCGGLVALVGPNGAGKSTLLKALLGWLPLTRGEVRLGDRHPSHLHPRLAYLPQRAEVEWDFPVSVREVVAQGRWPVRGYFGRLTAADWQRVDEALEELDLTAFGGEQIRRLSGGQQQRMFLARAVAQGADIFLLDEPFTGLDLAATAELLHLLHRWRGQGRTVIAAVHDLPLVRVHFAHALLLDTRLVAAGSVDAVLTDDNLAAAYRQRIPVLGARP</sequence>
<dbReference type="PROSITE" id="PS50893">
    <property type="entry name" value="ABC_TRANSPORTER_2"/>
    <property type="match status" value="1"/>
</dbReference>
<dbReference type="SUPFAM" id="SSF52540">
    <property type="entry name" value="P-loop containing nucleoside triphosphate hydrolases"/>
    <property type="match status" value="1"/>
</dbReference>
<dbReference type="KEGG" id="obg:Verru16b_00882"/>
<dbReference type="Gene3D" id="3.40.50.300">
    <property type="entry name" value="P-loop containing nucleotide triphosphate hydrolases"/>
    <property type="match status" value="1"/>
</dbReference>
<dbReference type="OrthoDB" id="9806726at2"/>
<evidence type="ECO:0000256" key="4">
    <source>
        <dbReference type="ARBA" id="ARBA00022840"/>
    </source>
</evidence>
<evidence type="ECO:0000313" key="7">
    <source>
        <dbReference type="Proteomes" id="UP000095228"/>
    </source>
</evidence>
<proteinExistence type="inferred from homology"/>
<dbReference type="GO" id="GO:0016887">
    <property type="term" value="F:ATP hydrolysis activity"/>
    <property type="evidence" value="ECO:0007669"/>
    <property type="project" value="InterPro"/>
</dbReference>
<evidence type="ECO:0000259" key="5">
    <source>
        <dbReference type="PROSITE" id="PS50893"/>
    </source>
</evidence>
<dbReference type="GO" id="GO:0005524">
    <property type="term" value="F:ATP binding"/>
    <property type="evidence" value="ECO:0007669"/>
    <property type="project" value="UniProtKB-KW"/>
</dbReference>
<dbReference type="CDD" id="cd03235">
    <property type="entry name" value="ABC_Metallic_Cations"/>
    <property type="match status" value="1"/>
</dbReference>
<organism evidence="6 7">
    <name type="scientific">Lacunisphaera limnophila</name>
    <dbReference type="NCBI Taxonomy" id="1838286"/>
    <lineage>
        <taxon>Bacteria</taxon>
        <taxon>Pseudomonadati</taxon>
        <taxon>Verrucomicrobiota</taxon>
        <taxon>Opitutia</taxon>
        <taxon>Opitutales</taxon>
        <taxon>Opitutaceae</taxon>
        <taxon>Lacunisphaera</taxon>
    </lineage>
</organism>
<dbReference type="Proteomes" id="UP000095228">
    <property type="component" value="Chromosome"/>
</dbReference>
<feature type="domain" description="ABC transporter" evidence="5">
    <location>
        <begin position="8"/>
        <end position="240"/>
    </location>
</feature>
<dbReference type="InterPro" id="IPR003439">
    <property type="entry name" value="ABC_transporter-like_ATP-bd"/>
</dbReference>
<keyword evidence="2" id="KW-0813">Transport</keyword>
<dbReference type="RefSeq" id="WP_069961145.1">
    <property type="nucleotide sequence ID" value="NZ_CP016094.1"/>
</dbReference>
<evidence type="ECO:0000313" key="6">
    <source>
        <dbReference type="EMBL" id="AOS43824.1"/>
    </source>
</evidence>
<dbReference type="EMBL" id="CP016094">
    <property type="protein sequence ID" value="AOS43824.1"/>
    <property type="molecule type" value="Genomic_DNA"/>
</dbReference>
<evidence type="ECO:0000256" key="3">
    <source>
        <dbReference type="ARBA" id="ARBA00022741"/>
    </source>
</evidence>
<evidence type="ECO:0000256" key="2">
    <source>
        <dbReference type="ARBA" id="ARBA00022448"/>
    </source>
</evidence>
<dbReference type="InterPro" id="IPR003593">
    <property type="entry name" value="AAA+_ATPase"/>
</dbReference>
<dbReference type="STRING" id="1838286.Verru16b_00882"/>
<protein>
    <submittedName>
        <fullName evidence="6">Iron(3+)-hydroxamate import ATP-binding protein FhuC</fullName>
        <ecNumber evidence="6">3.6.3.34</ecNumber>
    </submittedName>
</protein>
<reference evidence="6 7" key="1">
    <citation type="submission" date="2016-06" db="EMBL/GenBank/DDBJ databases">
        <title>Three novel species with peptidoglycan cell walls form the new genus Lacunisphaera gen. nov. in the family Opitutaceae of the verrucomicrobial subdivision 4.</title>
        <authorList>
            <person name="Rast P."/>
            <person name="Gloeckner I."/>
            <person name="Jogler M."/>
            <person name="Boedeker C."/>
            <person name="Jeske O."/>
            <person name="Wiegand S."/>
            <person name="Reinhardt R."/>
            <person name="Schumann P."/>
            <person name="Rohde M."/>
            <person name="Spring S."/>
            <person name="Gloeckner F.O."/>
            <person name="Jogler C."/>
        </authorList>
    </citation>
    <scope>NUCLEOTIDE SEQUENCE [LARGE SCALE GENOMIC DNA]</scope>
    <source>
        <strain evidence="6 7">IG16b</strain>
    </source>
</reference>
<dbReference type="AlphaFoldDB" id="A0A1D8ASE7"/>